<proteinExistence type="predicted"/>
<sequence>MAKSDEEFRHALSGRKLPPLTLDHQWHQLVVSIGAEKKIHTLSAEQTELLKQQAGAANELKKLKKLKKRLMDEIVILAETGCDGTDKKAEKKLDEHKALIEECNRKIDECEDLLISLPGELDEVNRKLMLKTMEISYDLLKKNGQEIETLTEWIDSTREELKEKLVRRQEMQGTSQNIYTYMHNVFGPEVVDIFDLQNFKPVIKEQEEKKS</sequence>
<evidence type="ECO:0000313" key="2">
    <source>
        <dbReference type="EMBL" id="MCU6743491.1"/>
    </source>
</evidence>
<protein>
    <submittedName>
        <fullName evidence="2">Uncharacterized protein</fullName>
    </submittedName>
</protein>
<gene>
    <name evidence="2" type="ORF">OCV77_03060</name>
</gene>
<keyword evidence="3" id="KW-1185">Reference proteome</keyword>
<reference evidence="2 3" key="1">
    <citation type="journal article" date="2021" name="ISME Commun">
        <title>Automated analysis of genomic sequences facilitates high-throughput and comprehensive description of bacteria.</title>
        <authorList>
            <person name="Hitch T.C.A."/>
        </authorList>
    </citation>
    <scope>NUCLEOTIDE SEQUENCE [LARGE SCALE GENOMIC DNA]</scope>
    <source>
        <strain evidence="2 3">Sanger_18</strain>
    </source>
</reference>
<feature type="coiled-coil region" evidence="1">
    <location>
        <begin position="53"/>
        <end position="113"/>
    </location>
</feature>
<dbReference type="RefSeq" id="WP_262573241.1">
    <property type="nucleotide sequence ID" value="NZ_JAOQKJ010000002.1"/>
</dbReference>
<name>A0ABT2SZS2_9FIRM</name>
<dbReference type="EMBL" id="JAOQKJ010000002">
    <property type="protein sequence ID" value="MCU6743491.1"/>
    <property type="molecule type" value="Genomic_DNA"/>
</dbReference>
<keyword evidence="1" id="KW-0175">Coiled coil</keyword>
<evidence type="ECO:0000256" key="1">
    <source>
        <dbReference type="SAM" id="Coils"/>
    </source>
</evidence>
<evidence type="ECO:0000313" key="3">
    <source>
        <dbReference type="Proteomes" id="UP001652432"/>
    </source>
</evidence>
<comment type="caution">
    <text evidence="2">The sequence shown here is derived from an EMBL/GenBank/DDBJ whole genome shotgun (WGS) entry which is preliminary data.</text>
</comment>
<dbReference type="Proteomes" id="UP001652432">
    <property type="component" value="Unassembled WGS sequence"/>
</dbReference>
<organism evidence="2 3">
    <name type="scientific">Suilimivivens aceti</name>
    <dbReference type="NCBI Taxonomy" id="2981774"/>
    <lineage>
        <taxon>Bacteria</taxon>
        <taxon>Bacillati</taxon>
        <taxon>Bacillota</taxon>
        <taxon>Clostridia</taxon>
        <taxon>Lachnospirales</taxon>
        <taxon>Lachnospiraceae</taxon>
        <taxon>Suilimivivens</taxon>
    </lineage>
</organism>
<accession>A0ABT2SZS2</accession>